<dbReference type="UniPathway" id="UPA00053">
    <property type="reaction ID" value="UER00088"/>
</dbReference>
<dbReference type="OrthoDB" id="9800332at2"/>
<feature type="binding site" evidence="7">
    <location>
        <position position="78"/>
    </location>
    <ligand>
        <name>substrate</name>
    </ligand>
</feature>
<evidence type="ECO:0000256" key="5">
    <source>
        <dbReference type="ARBA" id="ARBA00022840"/>
    </source>
</evidence>
<evidence type="ECO:0000256" key="4">
    <source>
        <dbReference type="ARBA" id="ARBA00022777"/>
    </source>
</evidence>
<comment type="pathway">
    <text evidence="7">Metabolic intermediate biosynthesis; chorismate biosynthesis; chorismate from D-erythrose 4-phosphate and phosphoenolpyruvate: step 5/7.</text>
</comment>
<dbReference type="GO" id="GO:0008652">
    <property type="term" value="P:amino acid biosynthetic process"/>
    <property type="evidence" value="ECO:0007669"/>
    <property type="project" value="UniProtKB-KW"/>
</dbReference>
<dbReference type="Proteomes" id="UP000324781">
    <property type="component" value="Unassembled WGS sequence"/>
</dbReference>
<dbReference type="HAMAP" id="MF_00109">
    <property type="entry name" value="Shikimate_kinase"/>
    <property type="match status" value="1"/>
</dbReference>
<dbReference type="PRINTS" id="PR01100">
    <property type="entry name" value="SHIKIMTKNASE"/>
</dbReference>
<dbReference type="EMBL" id="FQZP01000044">
    <property type="protein sequence ID" value="SHJ34700.1"/>
    <property type="molecule type" value="Genomic_DNA"/>
</dbReference>
<dbReference type="GO" id="GO:0009423">
    <property type="term" value="P:chorismate biosynthetic process"/>
    <property type="evidence" value="ECO:0007669"/>
    <property type="project" value="UniProtKB-UniRule"/>
</dbReference>
<keyword evidence="7" id="KW-0963">Cytoplasm</keyword>
<feature type="binding site" evidence="7">
    <location>
        <begin position="11"/>
        <end position="16"/>
    </location>
    <ligand>
        <name>ATP</name>
        <dbReference type="ChEBI" id="CHEBI:30616"/>
    </ligand>
</feature>
<evidence type="ECO:0000256" key="7">
    <source>
        <dbReference type="HAMAP-Rule" id="MF_00109"/>
    </source>
</evidence>
<keyword evidence="5 7" id="KW-0067">ATP-binding</keyword>
<organism evidence="8 9">
    <name type="scientific">Thermoclostridium caenicola</name>
    <dbReference type="NCBI Taxonomy" id="659425"/>
    <lineage>
        <taxon>Bacteria</taxon>
        <taxon>Bacillati</taxon>
        <taxon>Bacillota</taxon>
        <taxon>Clostridia</taxon>
        <taxon>Eubacteriales</taxon>
        <taxon>Oscillospiraceae</taxon>
        <taxon>Thermoclostridium</taxon>
    </lineage>
</organism>
<comment type="cofactor">
    <cofactor evidence="7">
        <name>Mg(2+)</name>
        <dbReference type="ChEBI" id="CHEBI:18420"/>
    </cofactor>
    <text evidence="7">Binds 1 Mg(2+) ion per subunit.</text>
</comment>
<evidence type="ECO:0000256" key="1">
    <source>
        <dbReference type="ARBA" id="ARBA00022605"/>
    </source>
</evidence>
<name>A0A1M6IJT0_9FIRM</name>
<comment type="caution">
    <text evidence="7">Lacks conserved residue(s) required for the propagation of feature annotation.</text>
</comment>
<dbReference type="InterPro" id="IPR027417">
    <property type="entry name" value="P-loop_NTPase"/>
</dbReference>
<dbReference type="GO" id="GO:0005829">
    <property type="term" value="C:cytosol"/>
    <property type="evidence" value="ECO:0007669"/>
    <property type="project" value="TreeGrafter"/>
</dbReference>
<comment type="function">
    <text evidence="7">Catalyzes the specific phosphorylation of the 3-hydroxyl group of shikimic acid using ATP as a cosubstrate.</text>
</comment>
<proteinExistence type="inferred from homology"/>
<reference evidence="8 9" key="1">
    <citation type="submission" date="2016-11" db="EMBL/GenBank/DDBJ databases">
        <authorList>
            <person name="Varghese N."/>
            <person name="Submissions S."/>
        </authorList>
    </citation>
    <scope>NUCLEOTIDE SEQUENCE [LARGE SCALE GENOMIC DNA]</scope>
    <source>
        <strain evidence="8 9">DSM 19027</strain>
    </source>
</reference>
<dbReference type="Pfam" id="PF01202">
    <property type="entry name" value="SKI"/>
    <property type="match status" value="1"/>
</dbReference>
<keyword evidence="2 7" id="KW-0808">Transferase</keyword>
<keyword evidence="9" id="KW-1185">Reference proteome</keyword>
<feature type="binding site" evidence="7">
    <location>
        <position position="15"/>
    </location>
    <ligand>
        <name>Mg(2+)</name>
        <dbReference type="ChEBI" id="CHEBI:18420"/>
    </ligand>
</feature>
<comment type="similarity">
    <text evidence="7">Belongs to the shikimate kinase family.</text>
</comment>
<dbReference type="GO" id="GO:0005524">
    <property type="term" value="F:ATP binding"/>
    <property type="evidence" value="ECO:0007669"/>
    <property type="project" value="UniProtKB-UniRule"/>
</dbReference>
<feature type="binding site" evidence="7">
    <location>
        <position position="33"/>
    </location>
    <ligand>
        <name>substrate</name>
    </ligand>
</feature>
<dbReference type="PANTHER" id="PTHR21087:SF16">
    <property type="entry name" value="SHIKIMATE KINASE 1, CHLOROPLASTIC"/>
    <property type="match status" value="1"/>
</dbReference>
<feature type="binding site" evidence="7">
    <location>
        <position position="150"/>
    </location>
    <ligand>
        <name>ATP</name>
        <dbReference type="ChEBI" id="CHEBI:30616"/>
    </ligand>
</feature>
<dbReference type="RefSeq" id="WP_149679264.1">
    <property type="nucleotide sequence ID" value="NZ_DAONMB010000086.1"/>
</dbReference>
<comment type="catalytic activity">
    <reaction evidence="7">
        <text>shikimate + ATP = 3-phosphoshikimate + ADP + H(+)</text>
        <dbReference type="Rhea" id="RHEA:13121"/>
        <dbReference type="ChEBI" id="CHEBI:15378"/>
        <dbReference type="ChEBI" id="CHEBI:30616"/>
        <dbReference type="ChEBI" id="CHEBI:36208"/>
        <dbReference type="ChEBI" id="CHEBI:145989"/>
        <dbReference type="ChEBI" id="CHEBI:456216"/>
        <dbReference type="EC" id="2.7.1.71"/>
    </reaction>
</comment>
<dbReference type="InterPro" id="IPR031322">
    <property type="entry name" value="Shikimate/glucono_kinase"/>
</dbReference>
<dbReference type="EC" id="2.7.1.71" evidence="7"/>
<sequence length="168" mass="18633">MGNIVLIGMPGAGKSTVGVILAKTLGMDFVDTDLEIQRIHGRLLQDIIDNDGIESFLRAEEEAVLQVSRNRAVIATGGSVVYSSKAMAHLKKDAVIIYLKVELDTLRKRIRNMATRGIAMGRDQTLEDIYKQRTPLYEKYADIIVDCSNRDAEGVVALIRRSLNRFGP</sequence>
<keyword evidence="7" id="KW-0479">Metal-binding</keyword>
<evidence type="ECO:0000313" key="8">
    <source>
        <dbReference type="EMBL" id="SHJ34700.1"/>
    </source>
</evidence>
<dbReference type="AlphaFoldDB" id="A0A1M6IJT0"/>
<dbReference type="Gene3D" id="3.40.50.300">
    <property type="entry name" value="P-loop containing nucleotide triphosphate hydrolases"/>
    <property type="match status" value="1"/>
</dbReference>
<evidence type="ECO:0000313" key="9">
    <source>
        <dbReference type="Proteomes" id="UP000324781"/>
    </source>
</evidence>
<keyword evidence="1 7" id="KW-0028">Amino-acid biosynthesis</keyword>
<keyword evidence="4 7" id="KW-0418">Kinase</keyword>
<comment type="subcellular location">
    <subcellularLocation>
        <location evidence="7">Cytoplasm</location>
    </subcellularLocation>
</comment>
<dbReference type="GO" id="GO:0004765">
    <property type="term" value="F:shikimate kinase activity"/>
    <property type="evidence" value="ECO:0007669"/>
    <property type="project" value="UniProtKB-UniRule"/>
</dbReference>
<evidence type="ECO:0000256" key="2">
    <source>
        <dbReference type="ARBA" id="ARBA00022679"/>
    </source>
</evidence>
<feature type="binding site" evidence="7">
    <location>
        <position position="133"/>
    </location>
    <ligand>
        <name>substrate</name>
    </ligand>
</feature>
<dbReference type="GO" id="GO:0000287">
    <property type="term" value="F:magnesium ion binding"/>
    <property type="evidence" value="ECO:0007669"/>
    <property type="project" value="UniProtKB-UniRule"/>
</dbReference>
<keyword evidence="7" id="KW-0460">Magnesium</keyword>
<evidence type="ECO:0000256" key="6">
    <source>
        <dbReference type="ARBA" id="ARBA00023141"/>
    </source>
</evidence>
<dbReference type="CDD" id="cd00464">
    <property type="entry name" value="SK"/>
    <property type="match status" value="1"/>
</dbReference>
<protein>
    <recommendedName>
        <fullName evidence="7">Shikimate kinase</fullName>
        <shortName evidence="7">SK</shortName>
        <ecNumber evidence="7">2.7.1.71</ecNumber>
    </recommendedName>
</protein>
<comment type="subunit">
    <text evidence="7">Monomer.</text>
</comment>
<keyword evidence="3 7" id="KW-0547">Nucleotide-binding</keyword>
<accession>A0A1M6IJT0</accession>
<evidence type="ECO:0000256" key="3">
    <source>
        <dbReference type="ARBA" id="ARBA00022741"/>
    </source>
</evidence>
<dbReference type="InterPro" id="IPR000623">
    <property type="entry name" value="Shikimate_kinase/TSH1"/>
</dbReference>
<feature type="binding site" evidence="7">
    <location>
        <position position="116"/>
    </location>
    <ligand>
        <name>ATP</name>
        <dbReference type="ChEBI" id="CHEBI:30616"/>
    </ligand>
</feature>
<gene>
    <name evidence="7" type="primary">aroK</name>
    <name evidence="8" type="ORF">SAMN05444373_104415</name>
</gene>
<dbReference type="GO" id="GO:0009073">
    <property type="term" value="P:aromatic amino acid family biosynthetic process"/>
    <property type="evidence" value="ECO:0007669"/>
    <property type="project" value="UniProtKB-KW"/>
</dbReference>
<dbReference type="PANTHER" id="PTHR21087">
    <property type="entry name" value="SHIKIMATE KINASE"/>
    <property type="match status" value="1"/>
</dbReference>
<keyword evidence="6 7" id="KW-0057">Aromatic amino acid biosynthesis</keyword>
<dbReference type="SUPFAM" id="SSF52540">
    <property type="entry name" value="P-loop containing nucleoside triphosphate hydrolases"/>
    <property type="match status" value="1"/>
</dbReference>